<dbReference type="SUPFAM" id="SSF103473">
    <property type="entry name" value="MFS general substrate transporter"/>
    <property type="match status" value="1"/>
</dbReference>
<dbReference type="CDD" id="cd17502">
    <property type="entry name" value="MFS_Azr1_MDR_like"/>
    <property type="match status" value="1"/>
</dbReference>
<dbReference type="GO" id="GO:0005886">
    <property type="term" value="C:plasma membrane"/>
    <property type="evidence" value="ECO:0007669"/>
    <property type="project" value="TreeGrafter"/>
</dbReference>
<organism evidence="11 12">
    <name type="scientific">Didymella rabiei</name>
    <name type="common">Chickpea ascochyta blight fungus</name>
    <name type="synonym">Mycosphaerella rabiei</name>
    <dbReference type="NCBI Taxonomy" id="5454"/>
    <lineage>
        <taxon>Eukaryota</taxon>
        <taxon>Fungi</taxon>
        <taxon>Dikarya</taxon>
        <taxon>Ascomycota</taxon>
        <taxon>Pezizomycotina</taxon>
        <taxon>Dothideomycetes</taxon>
        <taxon>Pleosporomycetidae</taxon>
        <taxon>Pleosporales</taxon>
        <taxon>Pleosporineae</taxon>
        <taxon>Didymellaceae</taxon>
        <taxon>Ascochyta</taxon>
    </lineage>
</organism>
<dbReference type="GO" id="GO:0071949">
    <property type="term" value="F:FAD binding"/>
    <property type="evidence" value="ECO:0007669"/>
    <property type="project" value="InterPro"/>
</dbReference>
<protein>
    <submittedName>
        <fullName evidence="11">Oxidoreductase</fullName>
    </submittedName>
</protein>
<dbReference type="Gene3D" id="3.50.50.60">
    <property type="entry name" value="FAD/NAD(P)-binding domain"/>
    <property type="match status" value="1"/>
</dbReference>
<feature type="transmembrane region" description="Helical" evidence="9">
    <location>
        <begin position="633"/>
        <end position="651"/>
    </location>
</feature>
<proteinExistence type="inferred from homology"/>
<dbReference type="FunFam" id="1.20.1250.20:FF:000196">
    <property type="entry name" value="MFS toxin efflux pump (AflT)"/>
    <property type="match status" value="1"/>
</dbReference>
<dbReference type="InterPro" id="IPR020846">
    <property type="entry name" value="MFS_dom"/>
</dbReference>
<dbReference type="PROSITE" id="PS50850">
    <property type="entry name" value="MFS"/>
    <property type="match status" value="1"/>
</dbReference>
<feature type="transmembrane region" description="Helical" evidence="9">
    <location>
        <begin position="703"/>
        <end position="722"/>
    </location>
</feature>
<evidence type="ECO:0000256" key="8">
    <source>
        <dbReference type="ARBA" id="ARBA00023136"/>
    </source>
</evidence>
<dbReference type="Proteomes" id="UP000076837">
    <property type="component" value="Unassembled WGS sequence"/>
</dbReference>
<dbReference type="PRINTS" id="PR00420">
    <property type="entry name" value="RNGMNOXGNASE"/>
</dbReference>
<comment type="subcellular location">
    <subcellularLocation>
        <location evidence="1">Membrane</location>
        <topology evidence="1">Multi-pass membrane protein</topology>
    </subcellularLocation>
</comment>
<keyword evidence="7" id="KW-0560">Oxidoreductase</keyword>
<evidence type="ECO:0000259" key="10">
    <source>
        <dbReference type="PROSITE" id="PS50850"/>
    </source>
</evidence>
<accession>A0A163CB76</accession>
<feature type="transmembrane region" description="Helical" evidence="9">
    <location>
        <begin position="777"/>
        <end position="794"/>
    </location>
</feature>
<evidence type="ECO:0000313" key="12">
    <source>
        <dbReference type="Proteomes" id="UP000076837"/>
    </source>
</evidence>
<dbReference type="InterPro" id="IPR011701">
    <property type="entry name" value="MFS"/>
</dbReference>
<dbReference type="AlphaFoldDB" id="A0A163CB76"/>
<dbReference type="Gene3D" id="1.20.1250.20">
    <property type="entry name" value="MFS general substrate transporter like domains"/>
    <property type="match status" value="2"/>
</dbReference>
<dbReference type="SUPFAM" id="SSF51905">
    <property type="entry name" value="FAD/NAD(P)-binding domain"/>
    <property type="match status" value="1"/>
</dbReference>
<feature type="transmembrane region" description="Helical" evidence="9">
    <location>
        <begin position="672"/>
        <end position="691"/>
    </location>
</feature>
<evidence type="ECO:0000256" key="3">
    <source>
        <dbReference type="ARBA" id="ARBA00022630"/>
    </source>
</evidence>
<name>A0A163CB76_DIDRA</name>
<dbReference type="GO" id="GO:0022857">
    <property type="term" value="F:transmembrane transporter activity"/>
    <property type="evidence" value="ECO:0007669"/>
    <property type="project" value="InterPro"/>
</dbReference>
<feature type="transmembrane region" description="Helical" evidence="9">
    <location>
        <begin position="473"/>
        <end position="499"/>
    </location>
</feature>
<keyword evidence="4 9" id="KW-0812">Transmembrane</keyword>
<evidence type="ECO:0000313" key="11">
    <source>
        <dbReference type="EMBL" id="KZM22336.1"/>
    </source>
</evidence>
<feature type="transmembrane region" description="Helical" evidence="9">
    <location>
        <begin position="566"/>
        <end position="587"/>
    </location>
</feature>
<dbReference type="GO" id="GO:0016491">
    <property type="term" value="F:oxidoreductase activity"/>
    <property type="evidence" value="ECO:0007669"/>
    <property type="project" value="UniProtKB-KW"/>
</dbReference>
<gene>
    <name evidence="11" type="ORF">ST47_g6520</name>
</gene>
<evidence type="ECO:0000256" key="9">
    <source>
        <dbReference type="SAM" id="Phobius"/>
    </source>
</evidence>
<dbReference type="FunFam" id="3.50.50.60:FF:000153">
    <property type="entry name" value="Salicylate hydroxylase, putative"/>
    <property type="match status" value="1"/>
</dbReference>
<dbReference type="InterPro" id="IPR036259">
    <property type="entry name" value="MFS_trans_sf"/>
</dbReference>
<feature type="transmembrane region" description="Helical" evidence="9">
    <location>
        <begin position="19"/>
        <end position="38"/>
    </location>
</feature>
<keyword evidence="3" id="KW-0285">Flavoprotein</keyword>
<dbReference type="InterPro" id="IPR002938">
    <property type="entry name" value="FAD-bd"/>
</dbReference>
<evidence type="ECO:0000256" key="2">
    <source>
        <dbReference type="ARBA" id="ARBA00007520"/>
    </source>
</evidence>
<evidence type="ECO:0000256" key="7">
    <source>
        <dbReference type="ARBA" id="ARBA00023002"/>
    </source>
</evidence>
<reference evidence="11 12" key="1">
    <citation type="journal article" date="2016" name="Sci. Rep.">
        <title>Draft genome sequencing and secretome analysis of fungal phytopathogen Ascochyta rabiei provides insight into the necrotrophic effector repertoire.</title>
        <authorList>
            <person name="Verma S."/>
            <person name="Gazara R.K."/>
            <person name="Nizam S."/>
            <person name="Parween S."/>
            <person name="Chattopadhyay D."/>
            <person name="Verma P.K."/>
        </authorList>
    </citation>
    <scope>NUCLEOTIDE SEQUENCE [LARGE SCALE GENOMIC DNA]</scope>
    <source>
        <strain evidence="11 12">ArDII</strain>
    </source>
</reference>
<dbReference type="SUPFAM" id="SSF54373">
    <property type="entry name" value="FAD-linked reductases, C-terminal domain"/>
    <property type="match status" value="1"/>
</dbReference>
<evidence type="ECO:0000256" key="6">
    <source>
        <dbReference type="ARBA" id="ARBA00022989"/>
    </source>
</evidence>
<feature type="transmembrane region" description="Helical" evidence="9">
    <location>
        <begin position="743"/>
        <end position="765"/>
    </location>
</feature>
<dbReference type="PANTHER" id="PTHR23501">
    <property type="entry name" value="MAJOR FACILITATOR SUPERFAMILY"/>
    <property type="match status" value="1"/>
</dbReference>
<feature type="transmembrane region" description="Helical" evidence="9">
    <location>
        <begin position="540"/>
        <end position="560"/>
    </location>
</feature>
<keyword evidence="6 9" id="KW-1133">Transmembrane helix</keyword>
<dbReference type="Pfam" id="PF01494">
    <property type="entry name" value="FAD_binding_3"/>
    <property type="match status" value="1"/>
</dbReference>
<sequence>MAQPAADTDMLEKSNDGRLQVAIIGGGIIGLALATGLLQRNIDFTIYERASAFREIGAGIGFTPNAERAMRLLNPAIHAAYRKVAVQNDEDYFYYMDGYNYSSERSEHEETMLKLYLGERGFEGCRRSDFMNEMVKLIPERDVQLNKELIFATEREDSGLIHLMFKDGSTATADVVIGCDGIHSKMRELLLGQDHPSCTPSYSHKYAIRSLVPMEKARATLGIFKTSNRVMHCGPNAHVLTFPVANNTLLNVVAFVTDPQDWTVPDGKFVVPAAKSEAIKAFSGFSPVVQGLMNLLPEDLDRWGVFDTYERPVPSYANGRLCLAGDAAHASSPHHGAGAGSGIEDCLTLTTLLQTVSERSKLRRPNALRVALQVYNDVRYDRSQWIMDTSRAVGEIYEFQGSSCGSDHAKIAREIHDRSHQIWDYDIDAMVNDTKRRFEKAMKEIPPSVVIELGSEPNDQPATPHPWLDGIRLWAFLISITLVYFLMMLDMSILSTAIPYITDDFQSLLDVGWYGSAYQLCAASFQPLTGKMYARFNSKVLFLGFFTIFNIGSAICGAAQSSAMLILGRFVAGLGGAGLMNGGFTMIHASIPPARRPSMLGYFMAFGNLGSASGPLIGGAITDFVSWRWCFYINLPAGALVFVALLFLDIPEPLVKPHWKEVLKHPMQEFDLIGFGLFGPAAIMLFLVLDFGGNRFPWDSPEVIGLFCGAGAMFAIFCLWNYRKGVSALIPVSMLGRRVVWSSCATIFIISGTVFVTAYYLPLYFQGVKADTPFESGYNFLPTILTQVVFTLLSGRLVQRFGYYLPFILLGGALNSVGSGMFTTLSTSTSTAKLVGYQLISGTGRGLALPMPMIALQSNLQPTEVPIALATFVFSQQIGGALMTVIAQTIFTNELRNNLESLIPTVESARIIEAGVTRMRSLVNSGELPLLLKSYSNSIATTFYFGTGMSILGVFASCWMGWKDVRPKTS</sequence>
<evidence type="ECO:0000256" key="4">
    <source>
        <dbReference type="ARBA" id="ARBA00022692"/>
    </source>
</evidence>
<comment type="caution">
    <text evidence="11">The sequence shown here is derived from an EMBL/GenBank/DDBJ whole genome shotgun (WGS) entry which is preliminary data.</text>
</comment>
<dbReference type="Pfam" id="PF07690">
    <property type="entry name" value="MFS_1"/>
    <property type="match status" value="1"/>
</dbReference>
<feature type="transmembrane region" description="Helical" evidence="9">
    <location>
        <begin position="801"/>
        <end position="822"/>
    </location>
</feature>
<dbReference type="EMBL" id="JYNV01000219">
    <property type="protein sequence ID" value="KZM22336.1"/>
    <property type="molecule type" value="Genomic_DNA"/>
</dbReference>
<evidence type="ECO:0000256" key="5">
    <source>
        <dbReference type="ARBA" id="ARBA00022827"/>
    </source>
</evidence>
<comment type="similarity">
    <text evidence="2">Belongs to the major facilitator superfamily. TCR/Tet family.</text>
</comment>
<feature type="transmembrane region" description="Helical" evidence="9">
    <location>
        <begin position="599"/>
        <end position="621"/>
    </location>
</feature>
<keyword evidence="5" id="KW-0274">FAD</keyword>
<keyword evidence="12" id="KW-1185">Reference proteome</keyword>
<evidence type="ECO:0000256" key="1">
    <source>
        <dbReference type="ARBA" id="ARBA00004141"/>
    </source>
</evidence>
<feature type="domain" description="Major facilitator superfamily (MFS) profile" evidence="10">
    <location>
        <begin position="476"/>
        <end position="965"/>
    </location>
</feature>
<keyword evidence="8 9" id="KW-0472">Membrane</keyword>
<dbReference type="InterPro" id="IPR036188">
    <property type="entry name" value="FAD/NAD-bd_sf"/>
</dbReference>
<dbReference type="PANTHER" id="PTHR23501:SF193">
    <property type="entry name" value="MULTIDRUG TRANSPORTER, PUTATIVE (AFU_ORTHOLOGUE AFUA_8G00940)-RELATED"/>
    <property type="match status" value="1"/>
</dbReference>
<feature type="transmembrane region" description="Helical" evidence="9">
    <location>
        <begin position="939"/>
        <end position="962"/>
    </location>
</feature>
<dbReference type="GO" id="GO:0044550">
    <property type="term" value="P:secondary metabolite biosynthetic process"/>
    <property type="evidence" value="ECO:0007669"/>
    <property type="project" value="UniProtKB-ARBA"/>
</dbReference>